<feature type="transmembrane region" description="Helical" evidence="1">
    <location>
        <begin position="1016"/>
        <end position="1041"/>
    </location>
</feature>
<feature type="transmembrane region" description="Helical" evidence="1">
    <location>
        <begin position="887"/>
        <end position="906"/>
    </location>
</feature>
<proteinExistence type="predicted"/>
<dbReference type="Gene3D" id="3.30.70.1430">
    <property type="entry name" value="Multidrug efflux transporter AcrB pore domain"/>
    <property type="match status" value="2"/>
</dbReference>
<dbReference type="PANTHER" id="PTHR32063:SF0">
    <property type="entry name" value="SWARMING MOTILITY PROTEIN SWRC"/>
    <property type="match status" value="1"/>
</dbReference>
<dbReference type="InterPro" id="IPR001036">
    <property type="entry name" value="Acrflvin-R"/>
</dbReference>
<feature type="transmembrane region" description="Helical" evidence="1">
    <location>
        <begin position="553"/>
        <end position="572"/>
    </location>
</feature>
<gene>
    <name evidence="2" type="ORF">LEP1GSC079_0845</name>
</gene>
<feature type="transmembrane region" description="Helical" evidence="1">
    <location>
        <begin position="362"/>
        <end position="383"/>
    </location>
</feature>
<feature type="transmembrane region" description="Helical" evidence="1">
    <location>
        <begin position="913"/>
        <end position="933"/>
    </location>
</feature>
<feature type="transmembrane region" description="Helical" evidence="1">
    <location>
        <begin position="433"/>
        <end position="453"/>
    </location>
</feature>
<dbReference type="Gene3D" id="3.30.70.1440">
    <property type="entry name" value="Multidrug efflux transporter AcrB pore domain"/>
    <property type="match status" value="1"/>
</dbReference>
<dbReference type="SUPFAM" id="SSF82866">
    <property type="entry name" value="Multidrug efflux transporter AcrB transmembrane domain"/>
    <property type="match status" value="2"/>
</dbReference>
<name>A0A0F6IKR4_LEPIR</name>
<keyword evidence="1" id="KW-0472">Membrane</keyword>
<dbReference type="EMBL" id="AKWR02000024">
    <property type="protein sequence ID" value="EMJ38639.1"/>
    <property type="molecule type" value="Genomic_DNA"/>
</dbReference>
<reference evidence="2 3" key="1">
    <citation type="submission" date="2013-01" db="EMBL/GenBank/DDBJ databases">
        <authorList>
            <person name="Harkins D.M."/>
            <person name="Durkin A.S."/>
            <person name="Brinkac L.M."/>
            <person name="Haft D.H."/>
            <person name="Selengut J.D."/>
            <person name="Sanka R."/>
            <person name="DePew J."/>
            <person name="Purushe J."/>
            <person name="Peacock S.J."/>
            <person name="Thaipadungpanit J."/>
            <person name="Wuthiekanun V.W."/>
            <person name="Day N.P."/>
            <person name="Vinetz J.M."/>
            <person name="Sutton G.G."/>
            <person name="Nierman W.C."/>
            <person name="Fouts D.E."/>
        </authorList>
    </citation>
    <scope>NUCLEOTIDE SEQUENCE [LARGE SCALE GENOMIC DNA]</scope>
    <source>
        <strain evidence="2 3">FPW1039</strain>
    </source>
</reference>
<evidence type="ECO:0000313" key="3">
    <source>
        <dbReference type="Proteomes" id="UP000012164"/>
    </source>
</evidence>
<dbReference type="AlphaFoldDB" id="A0A0F6IKR4"/>
<dbReference type="Pfam" id="PF00873">
    <property type="entry name" value="ACR_tran"/>
    <property type="match status" value="1"/>
</dbReference>
<accession>A0A0F6IKR4</accession>
<dbReference type="SUPFAM" id="SSF82714">
    <property type="entry name" value="Multidrug efflux transporter AcrB TolC docking domain, DN and DC subdomains"/>
    <property type="match status" value="2"/>
</dbReference>
<feature type="transmembrane region" description="Helical" evidence="1">
    <location>
        <begin position="465"/>
        <end position="486"/>
    </location>
</feature>
<sequence>MLSAVSIRNPIFSWMMMAAIILFGSIGFSRMGVSQMPDVDFPVVNVSLTLTGANAQVMETDVVDPIEEVLMTVEGVTEVRSISSDGSAAVTVELELSRNVDVAVQEIQTKLAQVSNKLPEEMDPPVITKSNPDDTPIIWVSLTAVDKSEKEKMLFVKDFLKDKFQKIPGVGEIILGGYVDRTINVYLDPTQLSRNEIAVDDIVNTLKEQNLEVPSGRLENRTNEISLRAVGEVPTAEQFGNIFLNSRSGSPLFRSIRLKDISIVEDGLGEVRRISRFNGISAVAIGIKKLKGANAVQVGNLVKDKVKELKPKLPKGYDLTISNDNTGYIRDSVNELEFTLIFSAILTGFVCRLFLGNWKSTGNVLLAIPTSVIGTFLFLYFAGFTINTFTMLGLSLATGIVVDDAIMVLENITRHREMKKSWFQAALEGATEIRFAALAATLAVVAIFLPVAFMKGIIGRYFLEFGVTISVSVLLSLFEALSFTPMRASLYAENKKKNDKKSIFSVSAHEIWNRWISKISIFKKMDPIMERFLEYSTIFYERSIDFVLKFPRWIVFGSTILFIGSLGFFFLLKKEFIPPQDMGRFIVRARLPLGSSLQRTDEAMKKVEQYLIQRKEIEKYISNIGGFGGTEANTGMFFITMKEMGHRPKNPKTGKEITQASLFSILRKDLKELVPEATFSVQDLSQRGFSAGRGYPVELVLTGPDWNTLSSLSVKILDKLKESKILLDVDTDYVAGQKELRLVTNREAAALRGVSMANVGNTVGTLMGGKNVSRFTENGRSYDVRVKIQREKGETISIIPNIGVRNTFGEFVKLKEVINIQEKEALKTITRINRERAIRVFGNPAPALGQNASTEKALEIAKEILPEGYSVAMTGSAKTAKESGNSLTLALLFGILLSYMILASQFNSLKQPLYILLAMPFSFTGALVALYVFGQSFNMYSFIGLILLLGLVKKNSILLVEFVNHVRSTGKNIQESIREGCPIRLRPVLMTSFSSIAAAIPPALALGPGAETRIPMAVTILGGMTLSTLITLLVVPAAYYLGEKEVKIQPKINKI</sequence>
<evidence type="ECO:0000313" key="2">
    <source>
        <dbReference type="EMBL" id="EMJ38639.1"/>
    </source>
</evidence>
<dbReference type="InterPro" id="IPR027463">
    <property type="entry name" value="AcrB_DN_DC_subdom"/>
</dbReference>
<dbReference type="GO" id="GO:0005886">
    <property type="term" value="C:plasma membrane"/>
    <property type="evidence" value="ECO:0007669"/>
    <property type="project" value="TreeGrafter"/>
</dbReference>
<dbReference type="PANTHER" id="PTHR32063">
    <property type="match status" value="1"/>
</dbReference>
<keyword evidence="1" id="KW-0812">Transmembrane</keyword>
<feature type="transmembrane region" description="Helical" evidence="1">
    <location>
        <begin position="338"/>
        <end position="355"/>
    </location>
</feature>
<dbReference type="Proteomes" id="UP000012164">
    <property type="component" value="Unassembled WGS sequence"/>
</dbReference>
<keyword evidence="1" id="KW-1133">Transmembrane helix</keyword>
<comment type="caution">
    <text evidence="2">The sequence shown here is derived from an EMBL/GenBank/DDBJ whole genome shotgun (WGS) entry which is preliminary data.</text>
</comment>
<organism evidence="2 3">
    <name type="scientific">Leptospira interrogans str. FPW1039</name>
    <dbReference type="NCBI Taxonomy" id="1193040"/>
    <lineage>
        <taxon>Bacteria</taxon>
        <taxon>Pseudomonadati</taxon>
        <taxon>Spirochaetota</taxon>
        <taxon>Spirochaetia</taxon>
        <taxon>Leptospirales</taxon>
        <taxon>Leptospiraceae</taxon>
        <taxon>Leptospira</taxon>
    </lineage>
</organism>
<dbReference type="Gene3D" id="1.20.1640.10">
    <property type="entry name" value="Multidrug efflux transporter AcrB transmembrane domain"/>
    <property type="match status" value="2"/>
</dbReference>
<protein>
    <submittedName>
        <fullName evidence="2">RND transporter, HAE1 family</fullName>
    </submittedName>
</protein>
<dbReference type="SUPFAM" id="SSF82693">
    <property type="entry name" value="Multidrug efflux transporter AcrB pore domain, PN1, PN2, PC1 and PC2 subdomains"/>
    <property type="match status" value="3"/>
</dbReference>
<evidence type="ECO:0000256" key="1">
    <source>
        <dbReference type="SAM" id="Phobius"/>
    </source>
</evidence>
<feature type="transmembrane region" description="Helical" evidence="1">
    <location>
        <begin position="985"/>
        <end position="1004"/>
    </location>
</feature>
<dbReference type="Gene3D" id="3.30.70.1320">
    <property type="entry name" value="Multidrug efflux transporter AcrB pore domain like"/>
    <property type="match status" value="1"/>
</dbReference>
<dbReference type="GO" id="GO:0042910">
    <property type="term" value="F:xenobiotic transmembrane transporter activity"/>
    <property type="evidence" value="ECO:0007669"/>
    <property type="project" value="TreeGrafter"/>
</dbReference>
<dbReference type="PRINTS" id="PR00702">
    <property type="entry name" value="ACRIFLAVINRP"/>
</dbReference>
<dbReference type="Gene3D" id="3.30.2090.10">
    <property type="entry name" value="Multidrug efflux transporter AcrB TolC docking domain, DN and DC subdomains"/>
    <property type="match status" value="2"/>
</dbReference>
<feature type="transmembrane region" description="Helical" evidence="1">
    <location>
        <begin position="12"/>
        <end position="33"/>
    </location>
</feature>